<evidence type="ECO:0000313" key="4">
    <source>
        <dbReference type="Proteomes" id="UP001317870"/>
    </source>
</evidence>
<keyword evidence="2" id="KW-0812">Transmembrane</keyword>
<feature type="compositionally biased region" description="Low complexity" evidence="1">
    <location>
        <begin position="116"/>
        <end position="128"/>
    </location>
</feature>
<name>A0ABM8CX72_9NOCA</name>
<proteinExistence type="predicted"/>
<feature type="region of interest" description="Disordered" evidence="1">
    <location>
        <begin position="34"/>
        <end position="128"/>
    </location>
</feature>
<organism evidence="3 4">
    <name type="scientific">Nocardia sputorum</name>
    <dbReference type="NCBI Taxonomy" id="2984338"/>
    <lineage>
        <taxon>Bacteria</taxon>
        <taxon>Bacillati</taxon>
        <taxon>Actinomycetota</taxon>
        <taxon>Actinomycetes</taxon>
        <taxon>Mycobacteriales</taxon>
        <taxon>Nocardiaceae</taxon>
        <taxon>Nocardia</taxon>
    </lineage>
</organism>
<evidence type="ECO:0000256" key="2">
    <source>
        <dbReference type="SAM" id="Phobius"/>
    </source>
</evidence>
<protein>
    <submittedName>
        <fullName evidence="3">Uncharacterized protein</fullName>
    </submittedName>
</protein>
<reference evidence="3 4" key="1">
    <citation type="submission" date="2022-11" db="EMBL/GenBank/DDBJ databases">
        <title>Genome Sequencing of Nocardia sp. ON39_IFM12276 and assembly.</title>
        <authorList>
            <person name="Shimojima M."/>
            <person name="Toyokawa M."/>
            <person name="Uesaka K."/>
        </authorList>
    </citation>
    <scope>NUCLEOTIDE SEQUENCE [LARGE SCALE GENOMIC DNA]</scope>
    <source>
        <strain evidence="3 4">IFM 12276</strain>
    </source>
</reference>
<feature type="compositionally biased region" description="Low complexity" evidence="1">
    <location>
        <begin position="85"/>
        <end position="94"/>
    </location>
</feature>
<dbReference type="EMBL" id="AP026978">
    <property type="protein sequence ID" value="BDT99572.1"/>
    <property type="molecule type" value="Genomic_DNA"/>
</dbReference>
<keyword evidence="2" id="KW-0472">Membrane</keyword>
<accession>A0ABM8CX72</accession>
<keyword evidence="4" id="KW-1185">Reference proteome</keyword>
<keyword evidence="2" id="KW-1133">Transmembrane helix</keyword>
<feature type="compositionally biased region" description="Low complexity" evidence="1">
    <location>
        <begin position="46"/>
        <end position="69"/>
    </location>
</feature>
<sequence length="310" mass="30147">MLPLTVMVFAARPLEASAEAPPWLPLGDLATGSSGDAAGPVSPHASSDPSFGSDLLSSGSASGPGSESPTGGGSLALGPIRLPSGSAGNVATGSAGAGGARGGLLATGDHELGNGTPPTADAAPTPTAMTASPAETLELDTGSVQLACSGSAATGSALLLLGLATGSGFGSLGSSSLVPGLIGPGSSGSSLGSAAVGSAFSGSALLTCLLLLPTAPPVPMSPLQLGPPPPEVRIVPAPADIPMRTQPRAESPSIQSPTPPPNRPRGKDVRAVEPLHDPETWNLMKLMTVLVVTVITVVGIRISPGARRAR</sequence>
<dbReference type="Proteomes" id="UP001317870">
    <property type="component" value="Chromosome"/>
</dbReference>
<gene>
    <name evidence="3" type="ORF">IFM12276_26010</name>
</gene>
<feature type="region of interest" description="Disordered" evidence="1">
    <location>
        <begin position="242"/>
        <end position="269"/>
    </location>
</feature>
<evidence type="ECO:0000256" key="1">
    <source>
        <dbReference type="SAM" id="MobiDB-lite"/>
    </source>
</evidence>
<evidence type="ECO:0000313" key="3">
    <source>
        <dbReference type="EMBL" id="BDT99572.1"/>
    </source>
</evidence>
<feature type="transmembrane region" description="Helical" evidence="2">
    <location>
        <begin position="283"/>
        <end position="302"/>
    </location>
</feature>